<protein>
    <submittedName>
        <fullName evidence="1">Outer membrane protein assembly factor BamC</fullName>
    </submittedName>
</protein>
<accession>A0ACC6RA22</accession>
<comment type="caution">
    <text evidence="1">The sequence shown here is derived from an EMBL/GenBank/DDBJ whole genome shotgun (WGS) entry which is preliminary data.</text>
</comment>
<feature type="non-terminal residue" evidence="1">
    <location>
        <position position="69"/>
    </location>
</feature>
<dbReference type="Proteomes" id="UP001374952">
    <property type="component" value="Unassembled WGS sequence"/>
</dbReference>
<feature type="non-terminal residue" evidence="1">
    <location>
        <position position="1"/>
    </location>
</feature>
<evidence type="ECO:0000313" key="1">
    <source>
        <dbReference type="EMBL" id="MEL0606667.1"/>
    </source>
</evidence>
<organism evidence="1 2">
    <name type="scientific">Pseudoalteromonas undina</name>
    <dbReference type="NCBI Taxonomy" id="43660"/>
    <lineage>
        <taxon>Bacteria</taxon>
        <taxon>Pseudomonadati</taxon>
        <taxon>Pseudomonadota</taxon>
        <taxon>Gammaproteobacteria</taxon>
        <taxon>Alteromonadales</taxon>
        <taxon>Pseudoalteromonadaceae</taxon>
        <taxon>Pseudoalteromonas</taxon>
    </lineage>
</organism>
<evidence type="ECO:0000313" key="2">
    <source>
        <dbReference type="Proteomes" id="UP001374952"/>
    </source>
</evidence>
<keyword evidence="2" id="KW-1185">Reference proteome</keyword>
<sequence length="69" mass="7683">ALFDRFSGFLESLSFTIVDIKTDTGLITAEYNKPESSVWDSIWGVDVAQLHIEEGQYKILVSKTKEGGT</sequence>
<proteinExistence type="predicted"/>
<gene>
    <name evidence="1" type="primary">bamC</name>
    <name evidence="1" type="ORF">V6250_21410</name>
</gene>
<dbReference type="EMBL" id="JBAKAX010000385">
    <property type="protein sequence ID" value="MEL0606667.1"/>
    <property type="molecule type" value="Genomic_DNA"/>
</dbReference>
<name>A0ACC6RA22_9GAMM</name>
<reference evidence="1" key="1">
    <citation type="submission" date="2024-02" db="EMBL/GenBank/DDBJ databases">
        <title>Bacteria isolated from the canopy kelp, Nereocystis luetkeana.</title>
        <authorList>
            <person name="Pfister C.A."/>
            <person name="Younker I.T."/>
            <person name="Light S.H."/>
        </authorList>
    </citation>
    <scope>NUCLEOTIDE SEQUENCE</scope>
    <source>
        <strain evidence="1">TN.2.01</strain>
    </source>
</reference>